<dbReference type="RefSeq" id="WP_373689439.1">
    <property type="nucleotide sequence ID" value="NZ_JAMXWM010000015.1"/>
</dbReference>
<keyword evidence="1" id="KW-0472">Membrane</keyword>
<dbReference type="InterPro" id="IPR048146">
    <property type="entry name" value="RAxF_45-like"/>
</dbReference>
<evidence type="ECO:0000313" key="2">
    <source>
        <dbReference type="EMBL" id="MFD2694895.1"/>
    </source>
</evidence>
<sequence>MGQLSLITKCRAQLKSFLYIIRAIFAAFFFKGSVCPFLEKTA</sequence>
<keyword evidence="1" id="KW-1133">Transmembrane helix</keyword>
<dbReference type="EMBL" id="JBHUMQ010000033">
    <property type="protein sequence ID" value="MFD2694895.1"/>
    <property type="molecule type" value="Genomic_DNA"/>
</dbReference>
<organism evidence="2 3">
    <name type="scientific">Sporolactobacillus shoreicorticis</name>
    <dbReference type="NCBI Taxonomy" id="1923877"/>
    <lineage>
        <taxon>Bacteria</taxon>
        <taxon>Bacillati</taxon>
        <taxon>Bacillota</taxon>
        <taxon>Bacilli</taxon>
        <taxon>Bacillales</taxon>
        <taxon>Sporolactobacillaceae</taxon>
        <taxon>Sporolactobacillus</taxon>
    </lineage>
</organism>
<dbReference type="NCBIfam" id="NF041642">
    <property type="entry name" value="RAxF_45"/>
    <property type="match status" value="1"/>
</dbReference>
<evidence type="ECO:0000313" key="3">
    <source>
        <dbReference type="Proteomes" id="UP001597399"/>
    </source>
</evidence>
<accession>A0ABW5S8M1</accession>
<feature type="transmembrane region" description="Helical" evidence="1">
    <location>
        <begin position="12"/>
        <end position="30"/>
    </location>
</feature>
<keyword evidence="3" id="KW-1185">Reference proteome</keyword>
<reference evidence="3" key="1">
    <citation type="journal article" date="2019" name="Int. J. Syst. Evol. Microbiol.">
        <title>The Global Catalogue of Microorganisms (GCM) 10K type strain sequencing project: providing services to taxonomists for standard genome sequencing and annotation.</title>
        <authorList>
            <consortium name="The Broad Institute Genomics Platform"/>
            <consortium name="The Broad Institute Genome Sequencing Center for Infectious Disease"/>
            <person name="Wu L."/>
            <person name="Ma J."/>
        </authorList>
    </citation>
    <scope>NUCLEOTIDE SEQUENCE [LARGE SCALE GENOMIC DNA]</scope>
    <source>
        <strain evidence="3">TISTR 2466</strain>
    </source>
</reference>
<comment type="caution">
    <text evidence="2">The sequence shown here is derived from an EMBL/GenBank/DDBJ whole genome shotgun (WGS) entry which is preliminary data.</text>
</comment>
<dbReference type="Proteomes" id="UP001597399">
    <property type="component" value="Unassembled WGS sequence"/>
</dbReference>
<protein>
    <submittedName>
        <fullName evidence="2">RAxF-45 family protein</fullName>
    </submittedName>
</protein>
<name>A0ABW5S8M1_9BACL</name>
<evidence type="ECO:0000256" key="1">
    <source>
        <dbReference type="SAM" id="Phobius"/>
    </source>
</evidence>
<proteinExistence type="predicted"/>
<keyword evidence="1" id="KW-0812">Transmembrane</keyword>
<gene>
    <name evidence="2" type="ORF">ACFSUE_14855</name>
</gene>